<protein>
    <submittedName>
        <fullName evidence="1">Uncharacterized protein</fullName>
    </submittedName>
</protein>
<organism evidence="1 2">
    <name type="scientific">Nephila pilipes</name>
    <name type="common">Giant wood spider</name>
    <name type="synonym">Nephila maculata</name>
    <dbReference type="NCBI Taxonomy" id="299642"/>
    <lineage>
        <taxon>Eukaryota</taxon>
        <taxon>Metazoa</taxon>
        <taxon>Ecdysozoa</taxon>
        <taxon>Arthropoda</taxon>
        <taxon>Chelicerata</taxon>
        <taxon>Arachnida</taxon>
        <taxon>Araneae</taxon>
        <taxon>Araneomorphae</taxon>
        <taxon>Entelegynae</taxon>
        <taxon>Araneoidea</taxon>
        <taxon>Nephilidae</taxon>
        <taxon>Nephila</taxon>
    </lineage>
</organism>
<proteinExistence type="predicted"/>
<gene>
    <name evidence="1" type="ORF">NPIL_589511</name>
</gene>
<keyword evidence="2" id="KW-1185">Reference proteome</keyword>
<comment type="caution">
    <text evidence="1">The sequence shown here is derived from an EMBL/GenBank/DDBJ whole genome shotgun (WGS) entry which is preliminary data.</text>
</comment>
<evidence type="ECO:0000313" key="2">
    <source>
        <dbReference type="Proteomes" id="UP000887013"/>
    </source>
</evidence>
<reference evidence="1" key="1">
    <citation type="submission" date="2020-08" db="EMBL/GenBank/DDBJ databases">
        <title>Multicomponent nature underlies the extraordinary mechanical properties of spider dragline silk.</title>
        <authorList>
            <person name="Kono N."/>
            <person name="Nakamura H."/>
            <person name="Mori M."/>
            <person name="Yoshida Y."/>
            <person name="Ohtoshi R."/>
            <person name="Malay A.D."/>
            <person name="Moran D.A.P."/>
            <person name="Tomita M."/>
            <person name="Numata K."/>
            <person name="Arakawa K."/>
        </authorList>
    </citation>
    <scope>NUCLEOTIDE SEQUENCE</scope>
</reference>
<name>A0A8X6N3I3_NEPPI</name>
<dbReference type="OrthoDB" id="10504157at2759"/>
<accession>A0A8X6N3I3</accession>
<dbReference type="AlphaFoldDB" id="A0A8X6N3I3"/>
<sequence>MGFFPWKTVSVNDISLRYNTRKTRMKVTSAQLMDYPADLDLTELPGQRCFPLHRPGLRQQRPRIIMSSSSSHFVFFR</sequence>
<dbReference type="EMBL" id="BMAW01004977">
    <property type="protein sequence ID" value="GFS91861.1"/>
    <property type="molecule type" value="Genomic_DNA"/>
</dbReference>
<evidence type="ECO:0000313" key="1">
    <source>
        <dbReference type="EMBL" id="GFS91861.1"/>
    </source>
</evidence>
<dbReference type="Proteomes" id="UP000887013">
    <property type="component" value="Unassembled WGS sequence"/>
</dbReference>